<feature type="compositionally biased region" description="Basic residues" evidence="1">
    <location>
        <begin position="38"/>
        <end position="50"/>
    </location>
</feature>
<evidence type="ECO:0000256" key="1">
    <source>
        <dbReference type="SAM" id="MobiDB-lite"/>
    </source>
</evidence>
<reference evidence="2" key="1">
    <citation type="journal article" date="2019" name="Sci. Rep.">
        <title>Draft genome of Tanacetum cinerariifolium, the natural source of mosquito coil.</title>
        <authorList>
            <person name="Yamashiro T."/>
            <person name="Shiraishi A."/>
            <person name="Satake H."/>
            <person name="Nakayama K."/>
        </authorList>
    </citation>
    <scope>NUCLEOTIDE SEQUENCE</scope>
</reference>
<protein>
    <submittedName>
        <fullName evidence="2">Uncharacterized protein</fullName>
    </submittedName>
</protein>
<dbReference type="AlphaFoldDB" id="A0A6L2LAP0"/>
<feature type="compositionally biased region" description="Basic and acidic residues" evidence="1">
    <location>
        <begin position="25"/>
        <end position="37"/>
    </location>
</feature>
<feature type="compositionally biased region" description="Basic and acidic residues" evidence="1">
    <location>
        <begin position="51"/>
        <end position="69"/>
    </location>
</feature>
<proteinExistence type="predicted"/>
<evidence type="ECO:0000313" key="2">
    <source>
        <dbReference type="EMBL" id="GEU57957.1"/>
    </source>
</evidence>
<organism evidence="2">
    <name type="scientific">Tanacetum cinerariifolium</name>
    <name type="common">Dalmatian daisy</name>
    <name type="synonym">Chrysanthemum cinerariifolium</name>
    <dbReference type="NCBI Taxonomy" id="118510"/>
    <lineage>
        <taxon>Eukaryota</taxon>
        <taxon>Viridiplantae</taxon>
        <taxon>Streptophyta</taxon>
        <taxon>Embryophyta</taxon>
        <taxon>Tracheophyta</taxon>
        <taxon>Spermatophyta</taxon>
        <taxon>Magnoliopsida</taxon>
        <taxon>eudicotyledons</taxon>
        <taxon>Gunneridae</taxon>
        <taxon>Pentapetalae</taxon>
        <taxon>asterids</taxon>
        <taxon>campanulids</taxon>
        <taxon>Asterales</taxon>
        <taxon>Asteraceae</taxon>
        <taxon>Asteroideae</taxon>
        <taxon>Anthemideae</taxon>
        <taxon>Anthemidinae</taxon>
        <taxon>Tanacetum</taxon>
    </lineage>
</organism>
<comment type="caution">
    <text evidence="2">The sequence shown here is derived from an EMBL/GenBank/DDBJ whole genome shotgun (WGS) entry which is preliminary data.</text>
</comment>
<accession>A0A6L2LAP0</accession>
<dbReference type="EMBL" id="BKCJ010003920">
    <property type="protein sequence ID" value="GEU57957.1"/>
    <property type="molecule type" value="Genomic_DNA"/>
</dbReference>
<gene>
    <name evidence="2" type="ORF">Tci_029935</name>
</gene>
<name>A0A6L2LAP0_TANCI</name>
<sequence>MLYGRHGSVNPEMSILDKTGHQKKVKVEDPKIVATRERKARAATKKRENKKRGGDEEEGFRPKGTHAEEGVFSLDPSLYTSPNEIRPKCQLGLRVRSVGSVSKMGGLRYGRVQGGCGEDAQ</sequence>
<feature type="region of interest" description="Disordered" evidence="1">
    <location>
        <begin position="1"/>
        <end position="83"/>
    </location>
</feature>